<keyword evidence="3" id="KW-0378">Hydrolase</keyword>
<reference evidence="14" key="1">
    <citation type="journal article" date="2014" name="Proc. Natl. Acad. Sci. U.S.A.">
        <title>Extensive sampling of basidiomycete genomes demonstrates inadequacy of the white-rot/brown-rot paradigm for wood decay fungi.</title>
        <authorList>
            <person name="Riley R."/>
            <person name="Salamov A.A."/>
            <person name="Brown D.W."/>
            <person name="Nagy L.G."/>
            <person name="Floudas D."/>
            <person name="Held B.W."/>
            <person name="Levasseur A."/>
            <person name="Lombard V."/>
            <person name="Morin E."/>
            <person name="Otillar R."/>
            <person name="Lindquist E.A."/>
            <person name="Sun H."/>
            <person name="LaButti K.M."/>
            <person name="Schmutz J."/>
            <person name="Jabbour D."/>
            <person name="Luo H."/>
            <person name="Baker S.E."/>
            <person name="Pisabarro A.G."/>
            <person name="Walton J.D."/>
            <person name="Blanchette R.A."/>
            <person name="Henrissat B."/>
            <person name="Martin F."/>
            <person name="Cullen D."/>
            <person name="Hibbett D.S."/>
            <person name="Grigoriev I.V."/>
        </authorList>
    </citation>
    <scope>NUCLEOTIDE SEQUENCE [LARGE SCALE GENOMIC DNA]</scope>
    <source>
        <strain evidence="14">MUCL 33604</strain>
    </source>
</reference>
<organism evidence="13 14">
    <name type="scientific">Jaapia argillacea MUCL 33604</name>
    <dbReference type="NCBI Taxonomy" id="933084"/>
    <lineage>
        <taxon>Eukaryota</taxon>
        <taxon>Fungi</taxon>
        <taxon>Dikarya</taxon>
        <taxon>Basidiomycota</taxon>
        <taxon>Agaricomycotina</taxon>
        <taxon>Agaricomycetes</taxon>
        <taxon>Agaricomycetidae</taxon>
        <taxon>Jaapiales</taxon>
        <taxon>Jaapiaceae</taxon>
        <taxon>Jaapia</taxon>
    </lineage>
</organism>
<feature type="domain" description="Helicase C-terminal" evidence="12">
    <location>
        <begin position="265"/>
        <end position="481"/>
    </location>
</feature>
<evidence type="ECO:0000256" key="3">
    <source>
        <dbReference type="ARBA" id="ARBA00022801"/>
    </source>
</evidence>
<dbReference type="Pfam" id="PF02889">
    <property type="entry name" value="Sec63"/>
    <property type="match status" value="1"/>
</dbReference>
<comment type="similarity">
    <text evidence="1">Belongs to the helicase family. SKI2 subfamily.</text>
</comment>
<evidence type="ECO:0000256" key="10">
    <source>
        <dbReference type="ARBA" id="ARBA00048988"/>
    </source>
</evidence>
<dbReference type="PROSITE" id="PS51192">
    <property type="entry name" value="HELICASE_ATP_BIND_1"/>
    <property type="match status" value="1"/>
</dbReference>
<dbReference type="EMBL" id="KL197713">
    <property type="protein sequence ID" value="KDQ61091.1"/>
    <property type="molecule type" value="Genomic_DNA"/>
</dbReference>
<dbReference type="InterPro" id="IPR052247">
    <property type="entry name" value="Meiotic_Crossover_Helicase"/>
</dbReference>
<keyword evidence="4" id="KW-0347">Helicase</keyword>
<keyword evidence="14" id="KW-1185">Reference proteome</keyword>
<proteinExistence type="inferred from homology"/>
<protein>
    <recommendedName>
        <fullName evidence="9">DNA 3'-5' helicase</fullName>
        <ecNumber evidence="9">5.6.2.4</ecNumber>
    </recommendedName>
</protein>
<dbReference type="Gene3D" id="3.40.50.300">
    <property type="entry name" value="P-loop containing nucleotide triphosphate hydrolases"/>
    <property type="match status" value="2"/>
</dbReference>
<dbReference type="InterPro" id="IPR011545">
    <property type="entry name" value="DEAD/DEAH_box_helicase_dom"/>
</dbReference>
<dbReference type="InterPro" id="IPR036388">
    <property type="entry name" value="WH-like_DNA-bd_sf"/>
</dbReference>
<evidence type="ECO:0000313" key="14">
    <source>
        <dbReference type="Proteomes" id="UP000027265"/>
    </source>
</evidence>
<evidence type="ECO:0000256" key="6">
    <source>
        <dbReference type="ARBA" id="ARBA00023235"/>
    </source>
</evidence>
<dbReference type="InterPro" id="IPR004179">
    <property type="entry name" value="Sec63-dom"/>
</dbReference>
<evidence type="ECO:0000256" key="2">
    <source>
        <dbReference type="ARBA" id="ARBA00022741"/>
    </source>
</evidence>
<dbReference type="GO" id="GO:0005524">
    <property type="term" value="F:ATP binding"/>
    <property type="evidence" value="ECO:0007669"/>
    <property type="project" value="UniProtKB-KW"/>
</dbReference>
<dbReference type="SUPFAM" id="SSF158702">
    <property type="entry name" value="Sec63 N-terminal domain-like"/>
    <property type="match status" value="1"/>
</dbReference>
<keyword evidence="7" id="KW-0469">Meiosis</keyword>
<dbReference type="Gene3D" id="1.10.10.10">
    <property type="entry name" value="Winged helix-like DNA-binding domain superfamily/Winged helix DNA-binding domain"/>
    <property type="match status" value="1"/>
</dbReference>
<dbReference type="InterPro" id="IPR027417">
    <property type="entry name" value="P-loop_NTPase"/>
</dbReference>
<dbReference type="GO" id="GO:0051321">
    <property type="term" value="P:meiotic cell cycle"/>
    <property type="evidence" value="ECO:0007669"/>
    <property type="project" value="UniProtKB-KW"/>
</dbReference>
<dbReference type="InterPro" id="IPR057842">
    <property type="entry name" value="WH_MER3"/>
</dbReference>
<dbReference type="OrthoDB" id="5575at2759"/>
<dbReference type="PANTHER" id="PTHR47835">
    <property type="entry name" value="HFM1, ATP DEPENDENT DNA HELICASE HOMOLOG"/>
    <property type="match status" value="1"/>
</dbReference>
<dbReference type="SMART" id="SM00487">
    <property type="entry name" value="DEXDc"/>
    <property type="match status" value="1"/>
</dbReference>
<evidence type="ECO:0000256" key="5">
    <source>
        <dbReference type="ARBA" id="ARBA00022840"/>
    </source>
</evidence>
<keyword evidence="6" id="KW-0413">Isomerase</keyword>
<dbReference type="STRING" id="933084.A0A067QEP8"/>
<evidence type="ECO:0000256" key="1">
    <source>
        <dbReference type="ARBA" id="ARBA00010140"/>
    </source>
</evidence>
<dbReference type="InParanoid" id="A0A067QEP8"/>
<evidence type="ECO:0000313" key="13">
    <source>
        <dbReference type="EMBL" id="KDQ61091.1"/>
    </source>
</evidence>
<dbReference type="CDD" id="cd18795">
    <property type="entry name" value="SF2_C_Ski2"/>
    <property type="match status" value="1"/>
</dbReference>
<gene>
    <name evidence="13" type="ORF">JAAARDRAFT_173613</name>
</gene>
<dbReference type="SUPFAM" id="SSF52540">
    <property type="entry name" value="P-loop containing nucleoside triphosphate hydrolases"/>
    <property type="match status" value="1"/>
</dbReference>
<evidence type="ECO:0000259" key="12">
    <source>
        <dbReference type="PROSITE" id="PS51194"/>
    </source>
</evidence>
<dbReference type="Proteomes" id="UP000027265">
    <property type="component" value="Unassembled WGS sequence"/>
</dbReference>
<dbReference type="Pfam" id="PF23445">
    <property type="entry name" value="WHD_SNRNP200"/>
    <property type="match status" value="1"/>
</dbReference>
<sequence length="869" mass="96888">MTYLIGESDTNAGPAYSVGSHPKNTHGIRLRPVSELPDIYRAMFKFGVFNAIQSKCYDLVISAPTGSGKTVLFELAIIRVLMEAASNKQSVKCIYMAPTKALCSERYRDWSAKFDALGVKCCELTGDTVHFGKSAWGDAKNASVICKQGEKWDSLTRNWGDHGQILSQIQLFLVDEVHILNESRGSTLEVVISRMKTRGKAVRFVLVSATVPNIQDIASWIEDAHRSGPAHIFEFGEEFRPCKLTRFVYGIPRNKNQNDFVFAKSLDYKLFPLLQQHTSNKPILIFIATRKGVLSTAEHLMKEYEKAMEGKQPLPWTQPKKKRFSIAEAVSPHSELAAFGIGVHHAGLSLDDRRTTEDLYMKKILRCVSATSTLAVGVNLREYFSLACATICANELLPPAAHTVVIKGVKIFQNNMMQEYSDLDIMQMIGRAGRPQFDKEGIAIILCESELEAKYKGLTQGKTILESCLHQNLSEHINSEIGLGTITNVDTAKQWLHNSFLFVRIQKNPTHYGKDADQTWQNGIDEMVIQSIAKLKENQLITQSEDGDKKFLSTEFGDIMAKVRISCFLVFLDSAVGVAVLHSTRNGTYRVRKIYNKLRNHSDIRFKIKKVEKTSDKVFILIQAILGGITLNSAEYKSGDSQPVMESVAVFRHVGRLARAIVEVALVRRSGAQIKHGLELYLLNRRPGFGYEVLGLLSELPRYLLTVQETGSSVGNAAVEVELSISCGLILNGSSLPKSKKRKGRGTEHTAVLTTTSDLDFVDFRRIPTRSLKDTKTFSIIATLTKPSQSVIVLITSENIAGTTVTQTYRPNIDARKYPTLDTRPLTSLDMDLAGLEDDPNFWNVEVDDDGDITIKDLTQPHSLTYSLH</sequence>
<evidence type="ECO:0000256" key="7">
    <source>
        <dbReference type="ARBA" id="ARBA00023254"/>
    </source>
</evidence>
<dbReference type="SMART" id="SM00973">
    <property type="entry name" value="Sec63"/>
    <property type="match status" value="1"/>
</dbReference>
<dbReference type="Gene3D" id="1.10.3380.10">
    <property type="entry name" value="Sec63 N-terminal domain-like domain"/>
    <property type="match status" value="1"/>
</dbReference>
<name>A0A067QEP8_9AGAM</name>
<evidence type="ECO:0000256" key="8">
    <source>
        <dbReference type="ARBA" id="ARBA00034617"/>
    </source>
</evidence>
<dbReference type="GO" id="GO:0043138">
    <property type="term" value="F:3'-5' DNA helicase activity"/>
    <property type="evidence" value="ECO:0007669"/>
    <property type="project" value="UniProtKB-EC"/>
</dbReference>
<dbReference type="InterPro" id="IPR014001">
    <property type="entry name" value="Helicase_ATP-bd"/>
</dbReference>
<dbReference type="HOGENOM" id="CLU_000335_0_2_1"/>
<keyword evidence="5" id="KW-0067">ATP-binding</keyword>
<dbReference type="PROSITE" id="PS51194">
    <property type="entry name" value="HELICASE_CTER"/>
    <property type="match status" value="1"/>
</dbReference>
<dbReference type="GO" id="GO:0003676">
    <property type="term" value="F:nucleic acid binding"/>
    <property type="evidence" value="ECO:0007669"/>
    <property type="project" value="InterPro"/>
</dbReference>
<dbReference type="GO" id="GO:0016787">
    <property type="term" value="F:hydrolase activity"/>
    <property type="evidence" value="ECO:0007669"/>
    <property type="project" value="UniProtKB-KW"/>
</dbReference>
<keyword evidence="2" id="KW-0547">Nucleotide-binding</keyword>
<evidence type="ECO:0000256" key="4">
    <source>
        <dbReference type="ARBA" id="ARBA00022806"/>
    </source>
</evidence>
<accession>A0A067QEP8</accession>
<dbReference type="FunFam" id="1.10.10.10:FF:000012">
    <property type="entry name" value="U5 small nuclear ribonucleoprotein helicase"/>
    <property type="match status" value="1"/>
</dbReference>
<dbReference type="PANTHER" id="PTHR47835:SF3">
    <property type="entry name" value="HELICASE FOR MEIOSIS 1"/>
    <property type="match status" value="1"/>
</dbReference>
<feature type="domain" description="Helicase ATP-binding" evidence="11">
    <location>
        <begin position="50"/>
        <end position="229"/>
    </location>
</feature>
<comment type="catalytic activity">
    <reaction evidence="10">
        <text>ATP + H2O = ADP + phosphate + H(+)</text>
        <dbReference type="Rhea" id="RHEA:13065"/>
        <dbReference type="ChEBI" id="CHEBI:15377"/>
        <dbReference type="ChEBI" id="CHEBI:15378"/>
        <dbReference type="ChEBI" id="CHEBI:30616"/>
        <dbReference type="ChEBI" id="CHEBI:43474"/>
        <dbReference type="ChEBI" id="CHEBI:456216"/>
        <dbReference type="EC" id="5.6.2.4"/>
    </reaction>
</comment>
<dbReference type="InterPro" id="IPR001650">
    <property type="entry name" value="Helicase_C-like"/>
</dbReference>
<comment type="catalytic activity">
    <reaction evidence="8">
        <text>Couples ATP hydrolysis with the unwinding of duplex DNA by translocating in the 3'-5' direction.</text>
        <dbReference type="EC" id="5.6.2.4"/>
    </reaction>
</comment>
<evidence type="ECO:0000256" key="9">
    <source>
        <dbReference type="ARBA" id="ARBA00034808"/>
    </source>
</evidence>
<dbReference type="AlphaFoldDB" id="A0A067QEP8"/>
<dbReference type="EC" id="5.6.2.4" evidence="9"/>
<evidence type="ECO:0000259" key="11">
    <source>
        <dbReference type="PROSITE" id="PS51192"/>
    </source>
</evidence>
<dbReference type="Pfam" id="PF00270">
    <property type="entry name" value="DEAD"/>
    <property type="match status" value="1"/>
</dbReference>